<sequence>MKELRSVKFNVGMYDDIKLKMIDAMKGRDIIHYCLARFIVLAGKVNMDGYLFINENIPYTIETLSIEFNRTIEEIELSVKVLIDLEILELTKQKIYKVKNWAKHQNIKKKSDEYSNRHIKNNDNFCEDDEIKDINTVENIPEHIENITEETINKTVNSNNNLEEGNKNLIEGRVLEGKKTYINKNLVEINALKDENKTENNLFKENSNYLRDKIIFQLKEEDKNSKLNSEKDITISKVINDDLKQESNKVEIKKKRGSRGRPKKSLDNKSKLKNIKKNKSLIQFSCDEYEDNDFDMKEEKFVTFVME</sequence>
<evidence type="ECO:0000313" key="1">
    <source>
        <dbReference type="EMBL" id="CAG9705253.1"/>
    </source>
</evidence>
<dbReference type="InterPro" id="IPR010056">
    <property type="entry name" value="Phage_rep_org__N"/>
</dbReference>
<proteinExistence type="predicted"/>
<dbReference type="RefSeq" id="WP_210888968.1">
    <property type="nucleotide sequence ID" value="NZ_CAKJVE010000004.1"/>
</dbReference>
<dbReference type="Proteomes" id="UP000789738">
    <property type="component" value="Unassembled WGS sequence"/>
</dbReference>
<name>A0AA86JEA7_9CLOT</name>
<comment type="caution">
    <text evidence="1">The sequence shown here is derived from an EMBL/GenBank/DDBJ whole genome shotgun (WGS) entry which is preliminary data.</text>
</comment>
<dbReference type="EMBL" id="CAKJVE010000004">
    <property type="protein sequence ID" value="CAG9705253.1"/>
    <property type="molecule type" value="Genomic_DNA"/>
</dbReference>
<evidence type="ECO:0000313" key="2">
    <source>
        <dbReference type="Proteomes" id="UP000789738"/>
    </source>
</evidence>
<dbReference type="AlphaFoldDB" id="A0AA86JEA7"/>
<gene>
    <name evidence="1" type="ORF">CNEO_41736</name>
</gene>
<dbReference type="Pfam" id="PF09681">
    <property type="entry name" value="Phage_rep_org_N"/>
    <property type="match status" value="1"/>
</dbReference>
<protein>
    <submittedName>
        <fullName evidence="1">Phage replisome organizer</fullName>
    </submittedName>
</protein>
<dbReference type="NCBIfam" id="TIGR01714">
    <property type="entry name" value="phage_rep_org_N"/>
    <property type="match status" value="1"/>
</dbReference>
<organism evidence="1 2">
    <name type="scientific">Clostridium neonatale</name>
    <dbReference type="NCBI Taxonomy" id="137838"/>
    <lineage>
        <taxon>Bacteria</taxon>
        <taxon>Bacillati</taxon>
        <taxon>Bacillota</taxon>
        <taxon>Clostridia</taxon>
        <taxon>Eubacteriales</taxon>
        <taxon>Clostridiaceae</taxon>
        <taxon>Clostridium</taxon>
    </lineage>
</organism>
<accession>A0AA86JEA7</accession>
<reference evidence="1" key="1">
    <citation type="submission" date="2021-10" db="EMBL/GenBank/DDBJ databases">
        <authorList>
            <person name="Mesa V."/>
        </authorList>
    </citation>
    <scope>NUCLEOTIDE SEQUENCE</scope>
    <source>
        <strain evidence="1">CC3_PB</strain>
    </source>
</reference>